<dbReference type="Gene3D" id="2.30.29.80">
    <property type="match status" value="1"/>
</dbReference>
<evidence type="ECO:0000313" key="4">
    <source>
        <dbReference type="Proteomes" id="UP001500102"/>
    </source>
</evidence>
<dbReference type="SUPFAM" id="SSF160113">
    <property type="entry name" value="YegP-like"/>
    <property type="match status" value="1"/>
</dbReference>
<dbReference type="Pfam" id="PF07411">
    <property type="entry name" value="DUF1508"/>
    <property type="match status" value="1"/>
</dbReference>
<organism evidence="3 4">
    <name type="scientific">Arthrobacter humicola</name>
    <dbReference type="NCBI Taxonomy" id="409291"/>
    <lineage>
        <taxon>Bacteria</taxon>
        <taxon>Bacillati</taxon>
        <taxon>Actinomycetota</taxon>
        <taxon>Actinomycetes</taxon>
        <taxon>Micrococcales</taxon>
        <taxon>Micrococcaceae</taxon>
        <taxon>Arthrobacter</taxon>
    </lineage>
</organism>
<name>A0ABN2Z3G3_9MICC</name>
<reference evidence="3 4" key="1">
    <citation type="journal article" date="2019" name="Int. J. Syst. Evol. Microbiol.">
        <title>The Global Catalogue of Microorganisms (GCM) 10K type strain sequencing project: providing services to taxonomists for standard genome sequencing and annotation.</title>
        <authorList>
            <consortium name="The Broad Institute Genomics Platform"/>
            <consortium name="The Broad Institute Genome Sequencing Center for Infectious Disease"/>
            <person name="Wu L."/>
            <person name="Ma J."/>
        </authorList>
    </citation>
    <scope>NUCLEOTIDE SEQUENCE [LARGE SCALE GENOMIC DNA]</scope>
    <source>
        <strain evidence="3 4">JCM 15921</strain>
    </source>
</reference>
<evidence type="ECO:0000256" key="1">
    <source>
        <dbReference type="SAM" id="MobiDB-lite"/>
    </source>
</evidence>
<accession>A0ABN2Z3G3</accession>
<protein>
    <recommendedName>
        <fullName evidence="2">DUF1508 domain-containing protein</fullName>
    </recommendedName>
</protein>
<sequence>MAGMFELFTGSDASYRFRLTAPDGTVMALSRSFPDKPSAVAGIAAVREYAGMGLVCEIPAPGDDGVKEPAAVQVPSGAAAQNRVRQESPAADGASGARARLPRIRILSAAHFLGGRAVARNHQMMMRWRRAPGAGATPAGLSPC</sequence>
<dbReference type="InterPro" id="IPR010879">
    <property type="entry name" value="DUF1508"/>
</dbReference>
<evidence type="ECO:0000313" key="3">
    <source>
        <dbReference type="EMBL" id="GAA2136190.1"/>
    </source>
</evidence>
<feature type="domain" description="DUF1508" evidence="2">
    <location>
        <begin position="12"/>
        <end position="50"/>
    </location>
</feature>
<dbReference type="EMBL" id="BAAAQB010000029">
    <property type="protein sequence ID" value="GAA2136190.1"/>
    <property type="molecule type" value="Genomic_DNA"/>
</dbReference>
<evidence type="ECO:0000259" key="2">
    <source>
        <dbReference type="Pfam" id="PF07411"/>
    </source>
</evidence>
<proteinExistence type="predicted"/>
<comment type="caution">
    <text evidence="3">The sequence shown here is derived from an EMBL/GenBank/DDBJ whole genome shotgun (WGS) entry which is preliminary data.</text>
</comment>
<gene>
    <name evidence="3" type="ORF">GCM10009825_21080</name>
</gene>
<keyword evidence="4" id="KW-1185">Reference proteome</keyword>
<dbReference type="InterPro" id="IPR036913">
    <property type="entry name" value="YegP-like_sf"/>
</dbReference>
<dbReference type="Proteomes" id="UP001500102">
    <property type="component" value="Unassembled WGS sequence"/>
</dbReference>
<feature type="region of interest" description="Disordered" evidence="1">
    <location>
        <begin position="76"/>
        <end position="96"/>
    </location>
</feature>